<dbReference type="InterPro" id="IPR001867">
    <property type="entry name" value="OmpR/PhoB-type_DNA-bd"/>
</dbReference>
<accession>A0A7X0RNI2</accession>
<dbReference type="Gene3D" id="1.10.10.10">
    <property type="entry name" value="Winged helix-like DNA-binding domain superfamily/Winged helix DNA-binding domain"/>
    <property type="match status" value="1"/>
</dbReference>
<dbReference type="InterPro" id="IPR039420">
    <property type="entry name" value="WalR-like"/>
</dbReference>
<evidence type="ECO:0000256" key="7">
    <source>
        <dbReference type="ARBA" id="ARBA00023125"/>
    </source>
</evidence>
<evidence type="ECO:0000256" key="13">
    <source>
        <dbReference type="PROSITE-ProRule" id="PRU01091"/>
    </source>
</evidence>
<keyword evidence="4" id="KW-0902">Two-component regulatory system</keyword>
<dbReference type="CDD" id="cd17574">
    <property type="entry name" value="REC_OmpR"/>
    <property type="match status" value="1"/>
</dbReference>
<dbReference type="SMART" id="SM00862">
    <property type="entry name" value="Trans_reg_C"/>
    <property type="match status" value="1"/>
</dbReference>
<evidence type="ECO:0000256" key="8">
    <source>
        <dbReference type="ARBA" id="ARBA00023159"/>
    </source>
</evidence>
<dbReference type="PANTHER" id="PTHR48111:SF49">
    <property type="entry name" value="HEME RESPONSE REGULATOR HSSR"/>
    <property type="match status" value="1"/>
</dbReference>
<dbReference type="Gene3D" id="3.40.50.2300">
    <property type="match status" value="1"/>
</dbReference>
<keyword evidence="7 13" id="KW-0238">DNA-binding</keyword>
<dbReference type="GO" id="GO:0000156">
    <property type="term" value="F:phosphorelay response regulator activity"/>
    <property type="evidence" value="ECO:0007669"/>
    <property type="project" value="TreeGrafter"/>
</dbReference>
<reference evidence="16 17" key="1">
    <citation type="submission" date="2020-08" db="EMBL/GenBank/DDBJ databases">
        <title>Cohnella phylogeny.</title>
        <authorList>
            <person name="Dunlap C."/>
        </authorList>
    </citation>
    <scope>NUCLEOTIDE SEQUENCE [LARGE SCALE GENOMIC DNA]</scope>
    <source>
        <strain evidence="16 17">DSM 28246</strain>
    </source>
</reference>
<dbReference type="GO" id="GO:0006355">
    <property type="term" value="P:regulation of DNA-templated transcription"/>
    <property type="evidence" value="ECO:0007669"/>
    <property type="project" value="InterPro"/>
</dbReference>
<keyword evidence="8" id="KW-0010">Activator</keyword>
<comment type="subcellular location">
    <subcellularLocation>
        <location evidence="1">Cytoplasm</location>
    </subcellularLocation>
</comment>
<dbReference type="GO" id="GO:0032993">
    <property type="term" value="C:protein-DNA complex"/>
    <property type="evidence" value="ECO:0007669"/>
    <property type="project" value="TreeGrafter"/>
</dbReference>
<dbReference type="InterPro" id="IPR001789">
    <property type="entry name" value="Sig_transdc_resp-reg_receiver"/>
</dbReference>
<dbReference type="CDD" id="cd00383">
    <property type="entry name" value="trans_reg_C"/>
    <property type="match status" value="1"/>
</dbReference>
<dbReference type="Pfam" id="PF00486">
    <property type="entry name" value="Trans_reg_C"/>
    <property type="match status" value="1"/>
</dbReference>
<evidence type="ECO:0000256" key="12">
    <source>
        <dbReference type="PROSITE-ProRule" id="PRU00169"/>
    </source>
</evidence>
<dbReference type="PANTHER" id="PTHR48111">
    <property type="entry name" value="REGULATOR OF RPOS"/>
    <property type="match status" value="1"/>
</dbReference>
<keyword evidence="2" id="KW-0963">Cytoplasm</keyword>
<dbReference type="SMART" id="SM00448">
    <property type="entry name" value="REC"/>
    <property type="match status" value="1"/>
</dbReference>
<comment type="function">
    <text evidence="10">Member of the two-component regulatory system HssS/HssR involved in intracellular heme homeostasis and tempering of staphylococcal virulence. Phosphorylated HssR binds to a direct repeat sequence within hrtAB promoter and activates the expression of hrtAB, an efflux pump, in response to extracellular heme, hemin, hemoglobin or blood.</text>
</comment>
<dbReference type="PROSITE" id="PS51755">
    <property type="entry name" value="OMPR_PHOB"/>
    <property type="match status" value="1"/>
</dbReference>
<dbReference type="SUPFAM" id="SSF52172">
    <property type="entry name" value="CheY-like"/>
    <property type="match status" value="1"/>
</dbReference>
<feature type="DNA-binding region" description="OmpR/PhoB-type" evidence="13">
    <location>
        <begin position="124"/>
        <end position="222"/>
    </location>
</feature>
<dbReference type="EMBL" id="JACJVP010000001">
    <property type="protein sequence ID" value="MBB6669495.1"/>
    <property type="molecule type" value="Genomic_DNA"/>
</dbReference>
<evidence type="ECO:0000256" key="2">
    <source>
        <dbReference type="ARBA" id="ARBA00022490"/>
    </source>
</evidence>
<feature type="domain" description="Response regulatory" evidence="14">
    <location>
        <begin position="3"/>
        <end position="116"/>
    </location>
</feature>
<evidence type="ECO:0000259" key="14">
    <source>
        <dbReference type="PROSITE" id="PS50110"/>
    </source>
</evidence>
<dbReference type="Pfam" id="PF00072">
    <property type="entry name" value="Response_reg"/>
    <property type="match status" value="1"/>
</dbReference>
<evidence type="ECO:0000256" key="11">
    <source>
        <dbReference type="ARBA" id="ARBA00039976"/>
    </source>
</evidence>
<dbReference type="RefSeq" id="WP_185140900.1">
    <property type="nucleotide sequence ID" value="NZ_JACJVP010000001.1"/>
</dbReference>
<dbReference type="InterPro" id="IPR016032">
    <property type="entry name" value="Sig_transdc_resp-reg_C-effctor"/>
</dbReference>
<evidence type="ECO:0000313" key="17">
    <source>
        <dbReference type="Proteomes" id="UP000547209"/>
    </source>
</evidence>
<evidence type="ECO:0000256" key="10">
    <source>
        <dbReference type="ARBA" id="ARBA00037471"/>
    </source>
</evidence>
<evidence type="ECO:0000256" key="9">
    <source>
        <dbReference type="ARBA" id="ARBA00023163"/>
    </source>
</evidence>
<dbReference type="Proteomes" id="UP000547209">
    <property type="component" value="Unassembled WGS sequence"/>
</dbReference>
<organism evidence="16 17">
    <name type="scientific">Cohnella nanjingensis</name>
    <dbReference type="NCBI Taxonomy" id="1387779"/>
    <lineage>
        <taxon>Bacteria</taxon>
        <taxon>Bacillati</taxon>
        <taxon>Bacillota</taxon>
        <taxon>Bacilli</taxon>
        <taxon>Bacillales</taxon>
        <taxon>Paenibacillaceae</taxon>
        <taxon>Cohnella</taxon>
    </lineage>
</organism>
<dbReference type="SUPFAM" id="SSF46894">
    <property type="entry name" value="C-terminal effector domain of the bipartite response regulators"/>
    <property type="match status" value="1"/>
</dbReference>
<evidence type="ECO:0000313" key="16">
    <source>
        <dbReference type="EMBL" id="MBB6669495.1"/>
    </source>
</evidence>
<dbReference type="PROSITE" id="PS50110">
    <property type="entry name" value="RESPONSE_REGULATORY"/>
    <property type="match status" value="1"/>
</dbReference>
<evidence type="ECO:0000256" key="1">
    <source>
        <dbReference type="ARBA" id="ARBA00004496"/>
    </source>
</evidence>
<comment type="caution">
    <text evidence="16">The sequence shown here is derived from an EMBL/GenBank/DDBJ whole genome shotgun (WGS) entry which is preliminary data.</text>
</comment>
<dbReference type="AlphaFoldDB" id="A0A7X0RNI2"/>
<dbReference type="Gene3D" id="6.10.250.690">
    <property type="match status" value="1"/>
</dbReference>
<keyword evidence="17" id="KW-1185">Reference proteome</keyword>
<dbReference type="GO" id="GO:0000976">
    <property type="term" value="F:transcription cis-regulatory region binding"/>
    <property type="evidence" value="ECO:0007669"/>
    <property type="project" value="TreeGrafter"/>
</dbReference>
<protein>
    <recommendedName>
        <fullName evidence="11">Heme response regulator HssR</fullName>
    </recommendedName>
</protein>
<evidence type="ECO:0000259" key="15">
    <source>
        <dbReference type="PROSITE" id="PS51755"/>
    </source>
</evidence>
<evidence type="ECO:0000256" key="3">
    <source>
        <dbReference type="ARBA" id="ARBA00022553"/>
    </source>
</evidence>
<dbReference type="GO" id="GO:0005829">
    <property type="term" value="C:cytosol"/>
    <property type="evidence" value="ECO:0007669"/>
    <property type="project" value="TreeGrafter"/>
</dbReference>
<keyword evidence="9" id="KW-0804">Transcription</keyword>
<evidence type="ECO:0000256" key="4">
    <source>
        <dbReference type="ARBA" id="ARBA00023012"/>
    </source>
</evidence>
<evidence type="ECO:0000256" key="6">
    <source>
        <dbReference type="ARBA" id="ARBA00023026"/>
    </source>
</evidence>
<gene>
    <name evidence="16" type="ORF">H7C19_02220</name>
</gene>
<feature type="modified residue" description="4-aspartylphosphate" evidence="12">
    <location>
        <position position="52"/>
    </location>
</feature>
<proteinExistence type="predicted"/>
<keyword evidence="3 12" id="KW-0597">Phosphoprotein</keyword>
<keyword evidence="5" id="KW-0805">Transcription regulation</keyword>
<dbReference type="InterPro" id="IPR036388">
    <property type="entry name" value="WH-like_DNA-bd_sf"/>
</dbReference>
<evidence type="ECO:0000256" key="5">
    <source>
        <dbReference type="ARBA" id="ARBA00023015"/>
    </source>
</evidence>
<name>A0A7X0RNI2_9BACL</name>
<keyword evidence="6" id="KW-0843">Virulence</keyword>
<dbReference type="FunFam" id="3.40.50.2300:FF:000001">
    <property type="entry name" value="DNA-binding response regulator PhoB"/>
    <property type="match status" value="1"/>
</dbReference>
<sequence>MPTILVVDDDSFIRELVGVVLSRAGFAVREAPDADVALKAMERGDVDLAILDIMLPGMDGWQLCAEIRQVRDMPVLMLTAKGETAHKVKGFDAGADDYLVKPFDPPELLARVRALLKRYRLTSSPTLNAAGLTLHRHSLEIVVGDRAISLPPKEFELLFKLAENAGRTVQREQLIMGIWGYDFDGNERTLDVHVNRLRDKLAEWKQPARIATVRGIGYRLEEERAHE</sequence>
<feature type="domain" description="OmpR/PhoB-type" evidence="15">
    <location>
        <begin position="124"/>
        <end position="222"/>
    </location>
</feature>
<dbReference type="InterPro" id="IPR011006">
    <property type="entry name" value="CheY-like_superfamily"/>
</dbReference>